<protein>
    <recommendedName>
        <fullName evidence="4 10">4-alpha-glucanotransferase</fullName>
        <ecNumber evidence="3 10">2.4.1.25</ecNumber>
    </recommendedName>
    <alternativeName>
        <fullName evidence="8 10">Amylomaltase</fullName>
    </alternativeName>
    <alternativeName>
        <fullName evidence="9 10">Disproportionating enzyme</fullName>
    </alternativeName>
</protein>
<evidence type="ECO:0000256" key="7">
    <source>
        <dbReference type="ARBA" id="ARBA00023277"/>
    </source>
</evidence>
<dbReference type="InterPro" id="IPR017853">
    <property type="entry name" value="GH"/>
</dbReference>
<evidence type="ECO:0000256" key="8">
    <source>
        <dbReference type="ARBA" id="ARBA00031423"/>
    </source>
</evidence>
<evidence type="ECO:0000256" key="1">
    <source>
        <dbReference type="ARBA" id="ARBA00000439"/>
    </source>
</evidence>
<dbReference type="GO" id="GO:0005975">
    <property type="term" value="P:carbohydrate metabolic process"/>
    <property type="evidence" value="ECO:0007669"/>
    <property type="project" value="InterPro"/>
</dbReference>
<dbReference type="PANTHER" id="PTHR32438:SF5">
    <property type="entry name" value="4-ALPHA-GLUCANOTRANSFERASE DPE1, CHLOROPLASTIC_AMYLOPLASTIC"/>
    <property type="match status" value="1"/>
</dbReference>
<keyword evidence="7 10" id="KW-0119">Carbohydrate metabolism</keyword>
<dbReference type="NCBIfam" id="TIGR00217">
    <property type="entry name" value="malQ"/>
    <property type="match status" value="1"/>
</dbReference>
<dbReference type="Gene3D" id="3.20.20.80">
    <property type="entry name" value="Glycosidases"/>
    <property type="match status" value="1"/>
</dbReference>
<evidence type="ECO:0000256" key="2">
    <source>
        <dbReference type="ARBA" id="ARBA00005684"/>
    </source>
</evidence>
<dbReference type="KEGG" id="meso:BSQ44_02385"/>
<evidence type="ECO:0000256" key="4">
    <source>
        <dbReference type="ARBA" id="ARBA00020295"/>
    </source>
</evidence>
<evidence type="ECO:0000256" key="10">
    <source>
        <dbReference type="RuleBase" id="RU361207"/>
    </source>
</evidence>
<dbReference type="EC" id="2.4.1.25" evidence="3 10"/>
<keyword evidence="5 10" id="KW-0328">Glycosyltransferase</keyword>
<evidence type="ECO:0000313" key="11">
    <source>
        <dbReference type="EMBL" id="APH70356.1"/>
    </source>
</evidence>
<name>A0A1L3SLS8_9HYPH</name>
<dbReference type="EMBL" id="CP018171">
    <property type="protein sequence ID" value="APH70356.1"/>
    <property type="molecule type" value="Genomic_DNA"/>
</dbReference>
<proteinExistence type="inferred from homology"/>
<evidence type="ECO:0000313" key="12">
    <source>
        <dbReference type="Proteomes" id="UP000182840"/>
    </source>
</evidence>
<comment type="similarity">
    <text evidence="2 10">Belongs to the disproportionating enzyme family.</text>
</comment>
<evidence type="ECO:0000256" key="5">
    <source>
        <dbReference type="ARBA" id="ARBA00022676"/>
    </source>
</evidence>
<dbReference type="AlphaFoldDB" id="A0A1L3SLS8"/>
<dbReference type="Proteomes" id="UP000182840">
    <property type="component" value="Chromosome"/>
</dbReference>
<comment type="catalytic activity">
    <reaction evidence="1 10">
        <text>Transfers a segment of a (1-&gt;4)-alpha-D-glucan to a new position in an acceptor, which may be glucose or a (1-&gt;4)-alpha-D-glucan.</text>
        <dbReference type="EC" id="2.4.1.25"/>
    </reaction>
</comment>
<dbReference type="PANTHER" id="PTHR32438">
    <property type="entry name" value="4-ALPHA-GLUCANOTRANSFERASE DPE1, CHLOROPLASTIC/AMYLOPLASTIC"/>
    <property type="match status" value="1"/>
</dbReference>
<dbReference type="Pfam" id="PF02446">
    <property type="entry name" value="Glyco_hydro_77"/>
    <property type="match status" value="1"/>
</dbReference>
<keyword evidence="6 10" id="KW-0808">Transferase</keyword>
<organism evidence="11 12">
    <name type="scientific">Aquibium oceanicum</name>
    <dbReference type="NCBI Taxonomy" id="1670800"/>
    <lineage>
        <taxon>Bacteria</taxon>
        <taxon>Pseudomonadati</taxon>
        <taxon>Pseudomonadota</taxon>
        <taxon>Alphaproteobacteria</taxon>
        <taxon>Hyphomicrobiales</taxon>
        <taxon>Phyllobacteriaceae</taxon>
        <taxon>Aquibium</taxon>
    </lineage>
</organism>
<sequence>MTIDKVTTVSEQVRGGASRCFLPSWLDAQPIWGMALQLYEVRSNRNWGIGDFCDLMTACDIAAEAGADFVGLNPLHALFMADPDRCSPFSPSSRRFLNPIYIAVDEVEGYVPSDAVSAKTRNLRETDIVDYREVAALKMAVLRRIWTDRAETQSPKSREAFRLYCEENGEPLRLHALFEALSMEMASRGFASGWLQWPQEYRHPETGAVDDYARDHADEIDFHCWLQWLCEEQLAQAAGIARRAGMRVGLYLDFAVGEAPDGSATWTDQNAYVIGKSVGAPPDWFSAYGQDWGLTPLSPHVLAETGCAAFAASIEASMRHAGAVRIDHAMALQRLFFIPEGRPPAEGEYVDFPFEQLMRTLANLSHERRTIVIGEDLGVVPPGFRDKMEEWNVLSYRIAYFEKKDRDFIRPKDYPPLSIACLSTHDLPPLRAWWRGDDIRLRQGIGAIDEQMAHDQARERAIERTAIMEALRDAGAASDDEIALFARSIENPEADLPLAFWAAMHRFLALTPSHLTAVRLADLTGEDRPTNVPGTVESYPNWRFKAPVPLEDLSRSDLFRTITEAVSQTRPRHA</sequence>
<evidence type="ECO:0000256" key="9">
    <source>
        <dbReference type="ARBA" id="ARBA00031501"/>
    </source>
</evidence>
<dbReference type="STRING" id="1670800.BSQ44_02385"/>
<dbReference type="OrthoDB" id="9761577at2"/>
<evidence type="ECO:0000256" key="3">
    <source>
        <dbReference type="ARBA" id="ARBA00012560"/>
    </source>
</evidence>
<reference evidence="12" key="1">
    <citation type="submission" date="2016-11" db="EMBL/GenBank/DDBJ databases">
        <title>Mesorhizobium oceanicum sp. nov., isolated from deep seawater in South China Sea.</title>
        <authorList>
            <person name="Fu G.-Y."/>
        </authorList>
    </citation>
    <scope>NUCLEOTIDE SEQUENCE [LARGE SCALE GENOMIC DNA]</scope>
    <source>
        <strain evidence="12">B7</strain>
    </source>
</reference>
<evidence type="ECO:0000256" key="6">
    <source>
        <dbReference type="ARBA" id="ARBA00022679"/>
    </source>
</evidence>
<accession>A0A1L3SLS8</accession>
<dbReference type="RefSeq" id="WP_072601768.1">
    <property type="nucleotide sequence ID" value="NZ_CP018171.1"/>
</dbReference>
<dbReference type="GO" id="GO:0004134">
    <property type="term" value="F:4-alpha-glucanotransferase activity"/>
    <property type="evidence" value="ECO:0007669"/>
    <property type="project" value="UniProtKB-EC"/>
</dbReference>
<gene>
    <name evidence="11" type="ORF">BSQ44_02385</name>
</gene>
<dbReference type="InterPro" id="IPR003385">
    <property type="entry name" value="Glyco_hydro_77"/>
</dbReference>
<dbReference type="SUPFAM" id="SSF51445">
    <property type="entry name" value="(Trans)glycosidases"/>
    <property type="match status" value="1"/>
</dbReference>
<keyword evidence="12" id="KW-1185">Reference proteome</keyword>